<dbReference type="PIRSF" id="PIRSF033303">
    <property type="entry name" value="UCP033303"/>
    <property type="match status" value="1"/>
</dbReference>
<dbReference type="Proteomes" id="UP000018780">
    <property type="component" value="Plasmid unnamed2"/>
</dbReference>
<evidence type="ECO:0000313" key="1">
    <source>
        <dbReference type="EMBL" id="AHD03687.1"/>
    </source>
</evidence>
<dbReference type="HOGENOM" id="CLU_092801_0_0_5"/>
<dbReference type="KEGG" id="lmd:METH_22925"/>
<sequence length="213" mass="23394">MPDKWMIKSHTFGNCNCASNCGCQFNLPSTHGFCQFVEAGYLEDGYFNEVSLTGLKWAFMIIWPGEIAEGNGRELIIIDEYADELQREALKKIILGETGEPGTNHFSVFNSTCSEVFDPVFAPIELEINLSARVAKLDIPGYVKATGEPIVNEFNGDAFHIAIARPSGSFEFTYAEIGRGTASVSGPLEMELEASFAQYCVHHYDQDGLVASA</sequence>
<protein>
    <recommendedName>
        <fullName evidence="3">DUF1326 domain-containing protein</fullName>
    </recommendedName>
</protein>
<dbReference type="OrthoDB" id="9802256at2"/>
<reference evidence="1 2" key="1">
    <citation type="submission" date="2013-09" db="EMBL/GenBank/DDBJ databases">
        <authorList>
            <consortium name="DOE Joint Genome Institute"/>
            <person name="Klenk H.-P."/>
            <person name="Huntemann M."/>
            <person name="Han J."/>
            <person name="Chen A."/>
            <person name="Kyrpides N."/>
            <person name="Mavromatis K."/>
            <person name="Markowitz V."/>
            <person name="Palaniappan K."/>
            <person name="Ivanova N."/>
            <person name="Schaumberg A."/>
            <person name="Pati A."/>
            <person name="Liolios K."/>
            <person name="Nordberg H.P."/>
            <person name="Cantor M.N."/>
            <person name="Hua S.X."/>
            <person name="Woyke T."/>
        </authorList>
    </citation>
    <scope>NUCLEOTIDE SEQUENCE [LARGE SCALE GENOMIC DNA]</scope>
    <source>
        <strain evidence="1 2">DSM 14336</strain>
        <plasmid evidence="2">2</plasmid>
    </source>
</reference>
<gene>
    <name evidence="1" type="ORF">METH_22925</name>
</gene>
<geneLocation type="plasmid" evidence="2">
    <name>2</name>
</geneLocation>
<dbReference type="AlphaFoldDB" id="V9W3G3"/>
<dbReference type="Pfam" id="PF07040">
    <property type="entry name" value="DUF1326"/>
    <property type="match status" value="1"/>
</dbReference>
<keyword evidence="2" id="KW-1185">Reference proteome</keyword>
<evidence type="ECO:0008006" key="3">
    <source>
        <dbReference type="Google" id="ProtNLM"/>
    </source>
</evidence>
<organism evidence="1 2">
    <name type="scientific">Leisingera methylohalidivorans DSM 14336</name>
    <dbReference type="NCBI Taxonomy" id="999552"/>
    <lineage>
        <taxon>Bacteria</taxon>
        <taxon>Pseudomonadati</taxon>
        <taxon>Pseudomonadota</taxon>
        <taxon>Alphaproteobacteria</taxon>
        <taxon>Rhodobacterales</taxon>
        <taxon>Roseobacteraceae</taxon>
        <taxon>Leisingera</taxon>
    </lineage>
</organism>
<name>V9W3G3_9RHOB</name>
<evidence type="ECO:0000313" key="2">
    <source>
        <dbReference type="Proteomes" id="UP000018780"/>
    </source>
</evidence>
<accession>V9W3G3</accession>
<proteinExistence type="predicted"/>
<keyword evidence="1" id="KW-0614">Plasmid</keyword>
<dbReference type="InterPro" id="IPR009758">
    <property type="entry name" value="DUF1326"/>
</dbReference>
<dbReference type="InterPro" id="IPR014581">
    <property type="entry name" value="UCP033303"/>
</dbReference>
<dbReference type="EMBL" id="CP006775">
    <property type="protein sequence ID" value="AHD03687.1"/>
    <property type="molecule type" value="Genomic_DNA"/>
</dbReference>
<dbReference type="RefSeq" id="WP_024092484.1">
    <property type="nucleotide sequence ID" value="NC_023136.1"/>
</dbReference>